<dbReference type="GO" id="GO:0032049">
    <property type="term" value="P:cardiolipin biosynthetic process"/>
    <property type="evidence" value="ECO:0007669"/>
    <property type="project" value="UniProtKB-ARBA"/>
</dbReference>
<organism evidence="2">
    <name type="scientific">bioreactor metagenome</name>
    <dbReference type="NCBI Taxonomy" id="1076179"/>
    <lineage>
        <taxon>unclassified sequences</taxon>
        <taxon>metagenomes</taxon>
        <taxon>ecological metagenomes</taxon>
    </lineage>
</organism>
<dbReference type="Pfam" id="PF13091">
    <property type="entry name" value="PLDc_2"/>
    <property type="match status" value="1"/>
</dbReference>
<dbReference type="AlphaFoldDB" id="A0A644UFV9"/>
<sequence>MKYDLAILLKSKSRVSEIKTLLLTLFSENQILKGWEIIAPLREFSTASESESILYTLKENGVLSKIKSASSIHDYQFQLNLDDIDNFFTGEELAAEVIERYIDRTCESERDRVSFVSTIPNEMLAITKKTHQIEPALIRLISKAKNTIWIINPFSDKFGANMILDALIGAAKNGVQIKMIGRDFEENRPLKESLHFIASEFMQRELIDYLEYRDIFLRGGDGKQKYALHTKMLISDQSAYIGSANLTEHSMRNNFEFGVVIEGASILPVISFVEEMWEYARRVKITEA</sequence>
<name>A0A644UFV9_9ZZZZ</name>
<reference evidence="2" key="1">
    <citation type="submission" date="2019-08" db="EMBL/GenBank/DDBJ databases">
        <authorList>
            <person name="Kucharzyk K."/>
            <person name="Murdoch R.W."/>
            <person name="Higgins S."/>
            <person name="Loffler F."/>
        </authorList>
    </citation>
    <scope>NUCLEOTIDE SEQUENCE</scope>
</reference>
<dbReference type="GO" id="GO:0030572">
    <property type="term" value="F:phosphatidyltransferase activity"/>
    <property type="evidence" value="ECO:0007669"/>
    <property type="project" value="UniProtKB-ARBA"/>
</dbReference>
<feature type="domain" description="PLD phosphodiesterase" evidence="1">
    <location>
        <begin position="224"/>
        <end position="250"/>
    </location>
</feature>
<dbReference type="PROSITE" id="PS50035">
    <property type="entry name" value="PLD"/>
    <property type="match status" value="1"/>
</dbReference>
<dbReference type="Gene3D" id="3.30.870.10">
    <property type="entry name" value="Endonuclease Chain A"/>
    <property type="match status" value="1"/>
</dbReference>
<keyword evidence="2" id="KW-0808">Transferase</keyword>
<accession>A0A644UFV9</accession>
<proteinExistence type="predicted"/>
<comment type="caution">
    <text evidence="2">The sequence shown here is derived from an EMBL/GenBank/DDBJ whole genome shotgun (WGS) entry which is preliminary data.</text>
</comment>
<dbReference type="PANTHER" id="PTHR21248">
    <property type="entry name" value="CARDIOLIPIN SYNTHASE"/>
    <property type="match status" value="1"/>
</dbReference>
<evidence type="ECO:0000313" key="2">
    <source>
        <dbReference type="EMBL" id="MPL77877.1"/>
    </source>
</evidence>
<dbReference type="InterPro" id="IPR001736">
    <property type="entry name" value="PLipase_D/transphosphatidylase"/>
</dbReference>
<dbReference type="EC" id="2.7.8.-" evidence="2"/>
<dbReference type="EMBL" id="VSSQ01000111">
    <property type="protein sequence ID" value="MPL77877.1"/>
    <property type="molecule type" value="Genomic_DNA"/>
</dbReference>
<dbReference type="PANTHER" id="PTHR21248:SF22">
    <property type="entry name" value="PHOSPHOLIPASE D"/>
    <property type="match status" value="1"/>
</dbReference>
<evidence type="ECO:0000259" key="1">
    <source>
        <dbReference type="PROSITE" id="PS50035"/>
    </source>
</evidence>
<protein>
    <submittedName>
        <fullName evidence="2">Cardiolipin synthase</fullName>
        <ecNumber evidence="2">2.7.8.-</ecNumber>
    </submittedName>
</protein>
<gene>
    <name evidence="2" type="ORF">SDC9_23737</name>
</gene>
<dbReference type="SMART" id="SM00155">
    <property type="entry name" value="PLDc"/>
    <property type="match status" value="1"/>
</dbReference>
<dbReference type="SUPFAM" id="SSF56024">
    <property type="entry name" value="Phospholipase D/nuclease"/>
    <property type="match status" value="1"/>
</dbReference>
<dbReference type="InterPro" id="IPR025202">
    <property type="entry name" value="PLD-like_dom"/>
</dbReference>